<feature type="domain" description="ABC transmembrane type-1" evidence="9">
    <location>
        <begin position="17"/>
        <end position="293"/>
    </location>
</feature>
<dbReference type="PANTHER" id="PTHR43394:SF1">
    <property type="entry name" value="ATP-BINDING CASSETTE SUB-FAMILY B MEMBER 10, MITOCHONDRIAL"/>
    <property type="match status" value="1"/>
</dbReference>
<dbReference type="GO" id="GO:0005886">
    <property type="term" value="C:plasma membrane"/>
    <property type="evidence" value="ECO:0007669"/>
    <property type="project" value="UniProtKB-SubCell"/>
</dbReference>
<dbReference type="PANTHER" id="PTHR43394">
    <property type="entry name" value="ATP-DEPENDENT PERMEASE MDL1, MITOCHONDRIAL"/>
    <property type="match status" value="1"/>
</dbReference>
<evidence type="ECO:0000256" key="6">
    <source>
        <dbReference type="ARBA" id="ARBA00023136"/>
    </source>
</evidence>
<dbReference type="InterPro" id="IPR017871">
    <property type="entry name" value="ABC_transporter-like_CS"/>
</dbReference>
<dbReference type="Gene3D" id="3.40.50.300">
    <property type="entry name" value="P-loop containing nucleotide triphosphate hydrolases"/>
    <property type="match status" value="1"/>
</dbReference>
<sequence>MLTFGAVVRRSRLWLPLIALTALAGSASTLALPTVLGRAVDAVIGGDDDQRWLLWAGALIAVGVLVDVADAFIAGACVADTTAWLRRRLVGHMLRLDARGAGRFEVGDLVSRVSGNAPDAAQAGPGAVLVATALLPPVGSLVLLFVIDPWLAAAFVGGVTLVAVVLVLFTRRTSRLLSGYQRVQGTIAARLAESLTGARTIAAAGTLDRECRRILDPLPELHAQGLLTWRALARASAQAGIVGPLVLVAVLTAGGLALNAGRISAGELFAASQYAMLGAGLGTLTGVLSRLARARAGVGRLAEVFAVDPLEHGAGQLPPGPGTLRFEAVTVADAERTVLDGVDLSIPGGTSVAVVGRSGSGKSVLAALACRLRDPDAGTVSLDGVPLPALEHAAKRDAIGCAFERPVLVGTTLGDTIGLGRGPRYAESAARATQAHDFISRLPEGYATPLSQAPMSGGEAQRLGLARAWGAQRLLVLDDATSSLDAVTEMRIQQALDGDDGRRTRLIVTHRGSVAARADVVVWLDAGRVRAVGPHLSLWADPAYREVFG</sequence>
<comment type="caution">
    <text evidence="10">The sequence shown here is derived from an EMBL/GenBank/DDBJ whole genome shotgun (WGS) entry which is preliminary data.</text>
</comment>
<dbReference type="PROSITE" id="PS00211">
    <property type="entry name" value="ABC_TRANSPORTER_1"/>
    <property type="match status" value="1"/>
</dbReference>
<evidence type="ECO:0000256" key="4">
    <source>
        <dbReference type="ARBA" id="ARBA00022840"/>
    </source>
</evidence>
<dbReference type="Gene3D" id="1.20.1560.10">
    <property type="entry name" value="ABC transporter type 1, transmembrane domain"/>
    <property type="match status" value="1"/>
</dbReference>
<dbReference type="SUPFAM" id="SSF90123">
    <property type="entry name" value="ABC transporter transmembrane region"/>
    <property type="match status" value="1"/>
</dbReference>
<dbReference type="SUPFAM" id="SSF52540">
    <property type="entry name" value="P-loop containing nucleoside triphosphate hydrolases"/>
    <property type="match status" value="1"/>
</dbReference>
<dbReference type="InterPro" id="IPR039421">
    <property type="entry name" value="Type_1_exporter"/>
</dbReference>
<dbReference type="Pfam" id="PF00005">
    <property type="entry name" value="ABC_tran"/>
    <property type="match status" value="1"/>
</dbReference>
<feature type="transmembrane region" description="Helical" evidence="7">
    <location>
        <begin position="55"/>
        <end position="79"/>
    </location>
</feature>
<name>A0A919NCY4_9ACTN</name>
<evidence type="ECO:0000313" key="11">
    <source>
        <dbReference type="Proteomes" id="UP000629619"/>
    </source>
</evidence>
<dbReference type="SMART" id="SM00382">
    <property type="entry name" value="AAA"/>
    <property type="match status" value="1"/>
</dbReference>
<feature type="transmembrane region" description="Helical" evidence="7">
    <location>
        <begin position="150"/>
        <end position="169"/>
    </location>
</feature>
<dbReference type="InterPro" id="IPR003593">
    <property type="entry name" value="AAA+_ATPase"/>
</dbReference>
<proteinExistence type="predicted"/>
<dbReference type="InterPro" id="IPR027417">
    <property type="entry name" value="P-loop_NTPase"/>
</dbReference>
<protein>
    <submittedName>
        <fullName evidence="10">ABC transporter ATP-binding protein</fullName>
    </submittedName>
</protein>
<evidence type="ECO:0000256" key="7">
    <source>
        <dbReference type="SAM" id="Phobius"/>
    </source>
</evidence>
<feature type="domain" description="ABC transporter" evidence="8">
    <location>
        <begin position="324"/>
        <end position="549"/>
    </location>
</feature>
<dbReference type="InterPro" id="IPR036640">
    <property type="entry name" value="ABC1_TM_sf"/>
</dbReference>
<keyword evidence="5 7" id="KW-1133">Transmembrane helix</keyword>
<evidence type="ECO:0000259" key="9">
    <source>
        <dbReference type="PROSITE" id="PS50929"/>
    </source>
</evidence>
<dbReference type="InterPro" id="IPR011527">
    <property type="entry name" value="ABC1_TM_dom"/>
</dbReference>
<dbReference type="GO" id="GO:0016887">
    <property type="term" value="F:ATP hydrolysis activity"/>
    <property type="evidence" value="ECO:0007669"/>
    <property type="project" value="InterPro"/>
</dbReference>
<dbReference type="RefSeq" id="WP_203684270.1">
    <property type="nucleotide sequence ID" value="NZ_BOMW01000070.1"/>
</dbReference>
<keyword evidence="4 10" id="KW-0067">ATP-binding</keyword>
<evidence type="ECO:0000256" key="3">
    <source>
        <dbReference type="ARBA" id="ARBA00022741"/>
    </source>
</evidence>
<evidence type="ECO:0000256" key="5">
    <source>
        <dbReference type="ARBA" id="ARBA00022989"/>
    </source>
</evidence>
<keyword evidence="3" id="KW-0547">Nucleotide-binding</keyword>
<evidence type="ECO:0000259" key="8">
    <source>
        <dbReference type="PROSITE" id="PS50893"/>
    </source>
</evidence>
<organism evidence="10 11">
    <name type="scientific">Actinoplanes siamensis</name>
    <dbReference type="NCBI Taxonomy" id="1223317"/>
    <lineage>
        <taxon>Bacteria</taxon>
        <taxon>Bacillati</taxon>
        <taxon>Actinomycetota</taxon>
        <taxon>Actinomycetes</taxon>
        <taxon>Micromonosporales</taxon>
        <taxon>Micromonosporaceae</taxon>
        <taxon>Actinoplanes</taxon>
    </lineage>
</organism>
<keyword evidence="6 7" id="KW-0472">Membrane</keyword>
<comment type="subcellular location">
    <subcellularLocation>
        <location evidence="1">Cell membrane</location>
        <topology evidence="1">Multi-pass membrane protein</topology>
    </subcellularLocation>
</comment>
<gene>
    <name evidence="10" type="ORF">Asi03nite_64670</name>
</gene>
<evidence type="ECO:0000313" key="10">
    <source>
        <dbReference type="EMBL" id="GIF08929.1"/>
    </source>
</evidence>
<keyword evidence="11" id="KW-1185">Reference proteome</keyword>
<dbReference type="GO" id="GO:0005524">
    <property type="term" value="F:ATP binding"/>
    <property type="evidence" value="ECO:0007669"/>
    <property type="project" value="UniProtKB-KW"/>
</dbReference>
<dbReference type="CDD" id="cd07346">
    <property type="entry name" value="ABC_6TM_exporters"/>
    <property type="match status" value="1"/>
</dbReference>
<accession>A0A919NCY4</accession>
<dbReference type="EMBL" id="BOMW01000070">
    <property type="protein sequence ID" value="GIF08929.1"/>
    <property type="molecule type" value="Genomic_DNA"/>
</dbReference>
<dbReference type="InterPro" id="IPR003439">
    <property type="entry name" value="ABC_transporter-like_ATP-bd"/>
</dbReference>
<dbReference type="AlphaFoldDB" id="A0A919NCY4"/>
<dbReference type="Pfam" id="PF00664">
    <property type="entry name" value="ABC_membrane"/>
    <property type="match status" value="1"/>
</dbReference>
<keyword evidence="2 7" id="KW-0812">Transmembrane</keyword>
<feature type="transmembrane region" description="Helical" evidence="7">
    <location>
        <begin position="239"/>
        <end position="261"/>
    </location>
</feature>
<evidence type="ECO:0000256" key="2">
    <source>
        <dbReference type="ARBA" id="ARBA00022692"/>
    </source>
</evidence>
<reference evidence="10" key="1">
    <citation type="submission" date="2021-01" db="EMBL/GenBank/DDBJ databases">
        <title>Whole genome shotgun sequence of Actinoplanes siamensis NBRC 109076.</title>
        <authorList>
            <person name="Komaki H."/>
            <person name="Tamura T."/>
        </authorList>
    </citation>
    <scope>NUCLEOTIDE SEQUENCE</scope>
    <source>
        <strain evidence="10">NBRC 109076</strain>
    </source>
</reference>
<feature type="transmembrane region" description="Helical" evidence="7">
    <location>
        <begin position="126"/>
        <end position="144"/>
    </location>
</feature>
<dbReference type="PROSITE" id="PS50929">
    <property type="entry name" value="ABC_TM1F"/>
    <property type="match status" value="1"/>
</dbReference>
<dbReference type="GO" id="GO:0015421">
    <property type="term" value="F:ABC-type oligopeptide transporter activity"/>
    <property type="evidence" value="ECO:0007669"/>
    <property type="project" value="TreeGrafter"/>
</dbReference>
<dbReference type="PROSITE" id="PS50893">
    <property type="entry name" value="ABC_TRANSPORTER_2"/>
    <property type="match status" value="1"/>
</dbReference>
<dbReference type="Proteomes" id="UP000629619">
    <property type="component" value="Unassembled WGS sequence"/>
</dbReference>
<evidence type="ECO:0000256" key="1">
    <source>
        <dbReference type="ARBA" id="ARBA00004651"/>
    </source>
</evidence>